<dbReference type="InterPro" id="IPR001873">
    <property type="entry name" value="ENaC"/>
</dbReference>
<dbReference type="AlphaFoldDB" id="A0A7D9DBQ8"/>
<comment type="subcellular location">
    <subcellularLocation>
        <location evidence="1">Membrane</location>
        <topology evidence="1">Multi-pass membrane protein</topology>
    </subcellularLocation>
</comment>
<reference evidence="13" key="1">
    <citation type="submission" date="2020-04" db="EMBL/GenBank/DDBJ databases">
        <authorList>
            <person name="Alioto T."/>
            <person name="Alioto T."/>
            <person name="Gomez Garrido J."/>
        </authorList>
    </citation>
    <scope>NUCLEOTIDE SEQUENCE</scope>
    <source>
        <strain evidence="13">A484AB</strain>
    </source>
</reference>
<evidence type="ECO:0000256" key="2">
    <source>
        <dbReference type="ARBA" id="ARBA00022448"/>
    </source>
</evidence>
<evidence type="ECO:0000256" key="7">
    <source>
        <dbReference type="ARBA" id="ARBA00023065"/>
    </source>
</evidence>
<protein>
    <submittedName>
        <fullName evidence="13">Acid-sensing ion channel 3-like</fullName>
    </submittedName>
</protein>
<dbReference type="EMBL" id="CACRXK020000201">
    <property type="protein sequence ID" value="CAB3979475.1"/>
    <property type="molecule type" value="Genomic_DNA"/>
</dbReference>
<gene>
    <name evidence="13" type="ORF">PACLA_8A027124</name>
</gene>
<dbReference type="GO" id="GO:0005886">
    <property type="term" value="C:plasma membrane"/>
    <property type="evidence" value="ECO:0007669"/>
    <property type="project" value="TreeGrafter"/>
</dbReference>
<evidence type="ECO:0000256" key="9">
    <source>
        <dbReference type="ARBA" id="ARBA00023201"/>
    </source>
</evidence>
<keyword evidence="2 11" id="KW-0813">Transport</keyword>
<evidence type="ECO:0000256" key="11">
    <source>
        <dbReference type="RuleBase" id="RU000679"/>
    </source>
</evidence>
<keyword evidence="8" id="KW-0472">Membrane</keyword>
<dbReference type="OrthoDB" id="6238402at2759"/>
<dbReference type="Gene3D" id="2.60.470.10">
    <property type="entry name" value="Acid-sensing ion channels like domains"/>
    <property type="match status" value="1"/>
</dbReference>
<evidence type="ECO:0000256" key="10">
    <source>
        <dbReference type="ARBA" id="ARBA00023303"/>
    </source>
</evidence>
<comment type="caution">
    <text evidence="13">The sequence shown here is derived from an EMBL/GenBank/DDBJ whole genome shotgun (WGS) entry which is preliminary data.</text>
</comment>
<accession>A0A7D9DBQ8</accession>
<sequence length="224" mass="25798">MDENKVHAIPDNDNENNGKEKQMSVRSIISDYGERTTFHGLRYLILGGSFIRQLIWFGFISSSLVYSTFNGVKLFKNFLSYPTMTKNEIITNQRMLFPAITVCNYNLLRKSKQQEVNTFVKSVFSSEEGHSNFKNERDVDIDKMYHMFGHRMDEDGMFVSCKWRGKSCSGKDFRSSAQSMGLCHTFNSGKNCVITRHVLTSCGIYRAYKNKVLDSNVNLKQLTK</sequence>
<dbReference type="Proteomes" id="UP001152795">
    <property type="component" value="Unassembled WGS sequence"/>
</dbReference>
<keyword evidence="6" id="KW-0915">Sodium</keyword>
<evidence type="ECO:0000313" key="14">
    <source>
        <dbReference type="Proteomes" id="UP001152795"/>
    </source>
</evidence>
<keyword evidence="14" id="KW-1185">Reference proteome</keyword>
<comment type="similarity">
    <text evidence="11">Belongs to the amiloride-sensitive sodium channel (TC 1.A.6) family.</text>
</comment>
<dbReference type="PANTHER" id="PTHR11690">
    <property type="entry name" value="AMILORIDE-SENSITIVE SODIUM CHANNEL-RELATED"/>
    <property type="match status" value="1"/>
</dbReference>
<keyword evidence="9 11" id="KW-0739">Sodium transport</keyword>
<dbReference type="Pfam" id="PF00858">
    <property type="entry name" value="ASC"/>
    <property type="match status" value="1"/>
</dbReference>
<evidence type="ECO:0000256" key="6">
    <source>
        <dbReference type="ARBA" id="ARBA00023053"/>
    </source>
</evidence>
<evidence type="ECO:0000256" key="4">
    <source>
        <dbReference type="ARBA" id="ARBA00022692"/>
    </source>
</evidence>
<evidence type="ECO:0000256" key="8">
    <source>
        <dbReference type="ARBA" id="ARBA00023136"/>
    </source>
</evidence>
<keyword evidence="5" id="KW-1133">Transmembrane helix</keyword>
<evidence type="ECO:0000256" key="12">
    <source>
        <dbReference type="SAM" id="MobiDB-lite"/>
    </source>
</evidence>
<keyword evidence="10 11" id="KW-0407">Ion channel</keyword>
<organism evidence="13 14">
    <name type="scientific">Paramuricea clavata</name>
    <name type="common">Red gorgonian</name>
    <name type="synonym">Violescent sea-whip</name>
    <dbReference type="NCBI Taxonomy" id="317549"/>
    <lineage>
        <taxon>Eukaryota</taxon>
        <taxon>Metazoa</taxon>
        <taxon>Cnidaria</taxon>
        <taxon>Anthozoa</taxon>
        <taxon>Octocorallia</taxon>
        <taxon>Malacalcyonacea</taxon>
        <taxon>Plexauridae</taxon>
        <taxon>Paramuricea</taxon>
    </lineage>
</organism>
<keyword evidence="3 11" id="KW-0894">Sodium channel</keyword>
<dbReference type="GO" id="GO:0015280">
    <property type="term" value="F:ligand-gated sodium channel activity"/>
    <property type="evidence" value="ECO:0007669"/>
    <property type="project" value="TreeGrafter"/>
</dbReference>
<keyword evidence="7 11" id="KW-0406">Ion transport</keyword>
<proteinExistence type="inferred from homology"/>
<evidence type="ECO:0000313" key="13">
    <source>
        <dbReference type="EMBL" id="CAB3979475.1"/>
    </source>
</evidence>
<feature type="region of interest" description="Disordered" evidence="12">
    <location>
        <begin position="1"/>
        <end position="22"/>
    </location>
</feature>
<name>A0A7D9DBQ8_PARCT</name>
<evidence type="ECO:0000256" key="1">
    <source>
        <dbReference type="ARBA" id="ARBA00004141"/>
    </source>
</evidence>
<keyword evidence="4 11" id="KW-0812">Transmembrane</keyword>
<evidence type="ECO:0000256" key="5">
    <source>
        <dbReference type="ARBA" id="ARBA00022989"/>
    </source>
</evidence>
<evidence type="ECO:0000256" key="3">
    <source>
        <dbReference type="ARBA" id="ARBA00022461"/>
    </source>
</evidence>